<dbReference type="EMBL" id="FOEF01000034">
    <property type="protein sequence ID" value="SEP53976.1"/>
    <property type="molecule type" value="Genomic_DNA"/>
</dbReference>
<evidence type="ECO:0000313" key="1">
    <source>
        <dbReference type="EMBL" id="SEP53976.1"/>
    </source>
</evidence>
<protein>
    <recommendedName>
        <fullName evidence="3">Sigma-70, region 4</fullName>
    </recommendedName>
</protein>
<gene>
    <name evidence="1" type="ORF">SAMN04489732_13431</name>
</gene>
<dbReference type="Proteomes" id="UP000198582">
    <property type="component" value="Unassembled WGS sequence"/>
</dbReference>
<accession>A0A1H8YP95</accession>
<evidence type="ECO:0000313" key="2">
    <source>
        <dbReference type="Proteomes" id="UP000198582"/>
    </source>
</evidence>
<sequence>MLTSAVKGSKLSGVSADRDFDELRRDPDPLRRGRRATELIEQYNQLGVELARIRRHAIDCARSELDMKDTDIAPKIGLTKSRLSQLMKKAPVVERLFFGHGPVSISVPYRYQTTDRERPLIAAEDAETADQLADLLSAMAFVTTRHQIEPDRETLPDGDTVVVCGPKSAPIGASLLEADPALRMTQHGSRWWIEEVVTGTRHGSPTDESSPQAGDVAYVARQIRDGRVVVHIAGIHTIGSLGAAHYLTNNLAALFTLTDDTSCSMVIRCVLDDRHVTASELVAGPFTW</sequence>
<proteinExistence type="predicted"/>
<organism evidence="1 2">
    <name type="scientific">Amycolatopsis saalfeldensis</name>
    <dbReference type="NCBI Taxonomy" id="394193"/>
    <lineage>
        <taxon>Bacteria</taxon>
        <taxon>Bacillati</taxon>
        <taxon>Actinomycetota</taxon>
        <taxon>Actinomycetes</taxon>
        <taxon>Pseudonocardiales</taxon>
        <taxon>Pseudonocardiaceae</taxon>
        <taxon>Amycolatopsis</taxon>
    </lineage>
</organism>
<evidence type="ECO:0008006" key="3">
    <source>
        <dbReference type="Google" id="ProtNLM"/>
    </source>
</evidence>
<dbReference type="STRING" id="394193.SAMN04489732_13431"/>
<keyword evidence="2" id="KW-1185">Reference proteome</keyword>
<name>A0A1H8YP95_9PSEU</name>
<reference evidence="1 2" key="1">
    <citation type="submission" date="2016-10" db="EMBL/GenBank/DDBJ databases">
        <authorList>
            <person name="de Groot N.N."/>
        </authorList>
    </citation>
    <scope>NUCLEOTIDE SEQUENCE [LARGE SCALE GENOMIC DNA]</scope>
    <source>
        <strain evidence="1 2">DSM 44993</strain>
    </source>
</reference>
<dbReference type="AlphaFoldDB" id="A0A1H8YP95"/>